<dbReference type="InterPro" id="IPR000010">
    <property type="entry name" value="Cystatin_dom"/>
</dbReference>
<name>T1IZT1_STRMM</name>
<dbReference type="EnsemblMetazoa" id="SMAR006766-RA">
    <property type="protein sequence ID" value="SMAR006766-PA"/>
    <property type="gene ID" value="SMAR006766"/>
</dbReference>
<accession>T1IZT1</accession>
<dbReference type="HOGENOM" id="CLU_1818231_0_0_1"/>
<protein>
    <recommendedName>
        <fullName evidence="5">Cystatin domain-containing protein</fullName>
    </recommendedName>
</protein>
<dbReference type="PROSITE" id="PS00287">
    <property type="entry name" value="CYSTATIN"/>
    <property type="match status" value="1"/>
</dbReference>
<proteinExistence type="inferred from homology"/>
<keyword evidence="4" id="KW-1185">Reference proteome</keyword>
<reference evidence="4" key="1">
    <citation type="submission" date="2011-05" db="EMBL/GenBank/DDBJ databases">
        <authorList>
            <person name="Richards S.R."/>
            <person name="Qu J."/>
            <person name="Jiang H."/>
            <person name="Jhangiani S.N."/>
            <person name="Agravi P."/>
            <person name="Goodspeed R."/>
            <person name="Gross S."/>
            <person name="Mandapat C."/>
            <person name="Jackson L."/>
            <person name="Mathew T."/>
            <person name="Pu L."/>
            <person name="Thornton R."/>
            <person name="Saada N."/>
            <person name="Wilczek-Boney K.B."/>
            <person name="Lee S."/>
            <person name="Kovar C."/>
            <person name="Wu Y."/>
            <person name="Scherer S.E."/>
            <person name="Worley K.C."/>
            <person name="Muzny D.M."/>
            <person name="Gibbs R."/>
        </authorList>
    </citation>
    <scope>NUCLEOTIDE SEQUENCE</scope>
    <source>
        <strain evidence="4">Brora</strain>
    </source>
</reference>
<dbReference type="SUPFAM" id="SSF54403">
    <property type="entry name" value="Cystatin/monellin"/>
    <property type="match status" value="1"/>
</dbReference>
<evidence type="ECO:0000256" key="2">
    <source>
        <dbReference type="SAM" id="SignalP"/>
    </source>
</evidence>
<keyword evidence="2" id="KW-0732">Signal</keyword>
<evidence type="ECO:0000256" key="1">
    <source>
        <dbReference type="ARBA" id="ARBA00009403"/>
    </source>
</evidence>
<evidence type="ECO:0008006" key="5">
    <source>
        <dbReference type="Google" id="ProtNLM"/>
    </source>
</evidence>
<dbReference type="PROSITE" id="PS51257">
    <property type="entry name" value="PROKAR_LIPOPROTEIN"/>
    <property type="match status" value="1"/>
</dbReference>
<dbReference type="InterPro" id="IPR018073">
    <property type="entry name" value="Prot_inh_cystat_CS"/>
</dbReference>
<dbReference type="EMBL" id="JH431723">
    <property type="status" value="NOT_ANNOTATED_CDS"/>
    <property type="molecule type" value="Genomic_DNA"/>
</dbReference>
<evidence type="ECO:0000313" key="4">
    <source>
        <dbReference type="Proteomes" id="UP000014500"/>
    </source>
</evidence>
<feature type="chain" id="PRO_5004579042" description="Cystatin domain-containing protein" evidence="2">
    <location>
        <begin position="21"/>
        <end position="142"/>
    </location>
</feature>
<dbReference type="InterPro" id="IPR046350">
    <property type="entry name" value="Cystatin_sf"/>
</dbReference>
<comment type="similarity">
    <text evidence="1">Belongs to the cystatin family.</text>
</comment>
<dbReference type="AlphaFoldDB" id="T1IZT1"/>
<organism evidence="3 4">
    <name type="scientific">Strigamia maritima</name>
    <name type="common">European centipede</name>
    <name type="synonym">Geophilus maritimus</name>
    <dbReference type="NCBI Taxonomy" id="126957"/>
    <lineage>
        <taxon>Eukaryota</taxon>
        <taxon>Metazoa</taxon>
        <taxon>Ecdysozoa</taxon>
        <taxon>Arthropoda</taxon>
        <taxon>Myriapoda</taxon>
        <taxon>Chilopoda</taxon>
        <taxon>Pleurostigmophora</taxon>
        <taxon>Geophilomorpha</taxon>
        <taxon>Linotaeniidae</taxon>
        <taxon>Strigamia</taxon>
    </lineage>
</organism>
<dbReference type="CDD" id="cd00042">
    <property type="entry name" value="CY"/>
    <property type="match status" value="1"/>
</dbReference>
<dbReference type="Proteomes" id="UP000014500">
    <property type="component" value="Unassembled WGS sequence"/>
</dbReference>
<feature type="signal peptide" evidence="2">
    <location>
        <begin position="1"/>
        <end position="20"/>
    </location>
</feature>
<dbReference type="Gene3D" id="3.10.450.10">
    <property type="match status" value="1"/>
</dbReference>
<reference evidence="3" key="2">
    <citation type="submission" date="2015-02" db="UniProtKB">
        <authorList>
            <consortium name="EnsemblMetazoa"/>
        </authorList>
    </citation>
    <scope>IDENTIFICATION</scope>
</reference>
<evidence type="ECO:0000313" key="3">
    <source>
        <dbReference type="EnsemblMetazoa" id="SMAR006766-PA"/>
    </source>
</evidence>
<sequence>MEKFILTLFLVSLLANSILSSCPGCPGGLSDDDLHSDKLHQYTKVGVSKIYQKKLEENSLPSCIDLEGELHSGTKQVVAGLKYVLKVHVKPIKSTNAECAASNVDVNSVPTETCEIIIWEKPYNNLPENERTEITFVCPAPA</sequence>
<dbReference type="GO" id="GO:0004869">
    <property type="term" value="F:cysteine-type endopeptidase inhibitor activity"/>
    <property type="evidence" value="ECO:0007669"/>
    <property type="project" value="InterPro"/>
</dbReference>